<evidence type="ECO:0000256" key="1">
    <source>
        <dbReference type="SAM" id="SignalP"/>
    </source>
</evidence>
<keyword evidence="4" id="KW-1185">Reference proteome</keyword>
<accession>A0A134AL35</accession>
<feature type="signal peptide" evidence="1">
    <location>
        <begin position="1"/>
        <end position="23"/>
    </location>
</feature>
<feature type="domain" description="Copper amine oxidase-like N-terminal" evidence="2">
    <location>
        <begin position="30"/>
        <end position="143"/>
    </location>
</feature>
<dbReference type="AlphaFoldDB" id="A0A134AL35"/>
<keyword evidence="1" id="KW-0732">Signal</keyword>
<dbReference type="OrthoDB" id="2379109at2"/>
<evidence type="ECO:0000259" key="2">
    <source>
        <dbReference type="Pfam" id="PF07833"/>
    </source>
</evidence>
<dbReference type="RefSeq" id="WP_068366195.1">
    <property type="nucleotide sequence ID" value="NZ_KQ960155.1"/>
</dbReference>
<organism evidence="3 4">
    <name type="scientific">Aedoeadaptatus coxii</name>
    <dbReference type="NCBI Taxonomy" id="755172"/>
    <lineage>
        <taxon>Bacteria</taxon>
        <taxon>Bacillati</taxon>
        <taxon>Bacillota</taxon>
        <taxon>Tissierellia</taxon>
        <taxon>Tissierellales</taxon>
        <taxon>Peptoniphilaceae</taxon>
        <taxon>Aedoeadaptatus</taxon>
    </lineage>
</organism>
<dbReference type="Proteomes" id="UP000070442">
    <property type="component" value="Unassembled WGS sequence"/>
</dbReference>
<dbReference type="Gene3D" id="3.30.457.10">
    <property type="entry name" value="Copper amine oxidase-like, N-terminal domain"/>
    <property type="match status" value="1"/>
</dbReference>
<dbReference type="PATRIC" id="fig|755172.3.peg.124"/>
<dbReference type="STRING" id="755172.HMPREF1863_00130"/>
<name>A0A134AL35_9FIRM</name>
<sequence>MKKVLTALFTLLLILTLSGETEARSPRIWVNGRYIESDAQPFIYNNRTMLPVRSVSNALGYRVIWLPEERAVSISDYDQIANGNCVSLRIGDHTIYGDEDDENSIYSDVAPLIRNGRAYLPLRALAQALGEPVQWDRRNFTVAVGRGYPSLVSTCSYPRATVTRIVNGTTLDIRYDNGRTRRVKLHAFRPRTPDSDRGYLSNLDVHRMLLLNQQVYVVETKTGNDEVFIFMHRPIHNRPTEDEVKRLCYNYFAPRILSD</sequence>
<comment type="caution">
    <text evidence="3">The sequence shown here is derived from an EMBL/GenBank/DDBJ whole genome shotgun (WGS) entry which is preliminary data.</text>
</comment>
<protein>
    <submittedName>
        <fullName evidence="3">Copper amine oxidase domain protein</fullName>
    </submittedName>
</protein>
<evidence type="ECO:0000313" key="3">
    <source>
        <dbReference type="EMBL" id="KXB68417.1"/>
    </source>
</evidence>
<dbReference type="EMBL" id="LSDG01000002">
    <property type="protein sequence ID" value="KXB68417.1"/>
    <property type="molecule type" value="Genomic_DNA"/>
</dbReference>
<feature type="chain" id="PRO_5038456201" evidence="1">
    <location>
        <begin position="24"/>
        <end position="259"/>
    </location>
</feature>
<reference evidence="4" key="1">
    <citation type="submission" date="2016-01" db="EMBL/GenBank/DDBJ databases">
        <authorList>
            <person name="Mitreva M."/>
            <person name="Pepin K.H."/>
            <person name="Mihindukulasuriya K.A."/>
            <person name="Fulton R."/>
            <person name="Fronick C."/>
            <person name="O'Laughlin M."/>
            <person name="Miner T."/>
            <person name="Herter B."/>
            <person name="Rosa B.A."/>
            <person name="Cordes M."/>
            <person name="Tomlinson C."/>
            <person name="Wollam A."/>
            <person name="Palsikar V.B."/>
            <person name="Mardis E.R."/>
            <person name="Wilson R.K."/>
        </authorList>
    </citation>
    <scope>NUCLEOTIDE SEQUENCE [LARGE SCALE GENOMIC DNA]</scope>
    <source>
        <strain evidence="4">DNF00729</strain>
    </source>
</reference>
<proteinExistence type="predicted"/>
<dbReference type="InterPro" id="IPR036582">
    <property type="entry name" value="Mao_N_sf"/>
</dbReference>
<evidence type="ECO:0000313" key="4">
    <source>
        <dbReference type="Proteomes" id="UP000070442"/>
    </source>
</evidence>
<gene>
    <name evidence="3" type="ORF">HMPREF1863_00130</name>
</gene>
<dbReference type="SUPFAM" id="SSF55383">
    <property type="entry name" value="Copper amine oxidase, domain N"/>
    <property type="match status" value="1"/>
</dbReference>
<dbReference type="Pfam" id="PF07833">
    <property type="entry name" value="Cu_amine_oxidN1"/>
    <property type="match status" value="1"/>
</dbReference>
<dbReference type="InterPro" id="IPR012854">
    <property type="entry name" value="Cu_amine_oxidase-like_N"/>
</dbReference>